<reference evidence="1" key="1">
    <citation type="journal article" date="2016" name="Front. Microbiol.">
        <title>Genome Sequence of the Piezophilic, Mesophilic Sulfate-Reducing Bacterium Desulfovibrio indicus J2T.</title>
        <authorList>
            <person name="Cao J."/>
            <person name="Maignien L."/>
            <person name="Shao Z."/>
            <person name="Alain K."/>
            <person name="Jebbar M."/>
        </authorList>
    </citation>
    <scope>NUCLEOTIDE SEQUENCE</scope>
    <source>
        <strain evidence="1">DSM 16372</strain>
    </source>
</reference>
<evidence type="ECO:0000313" key="2">
    <source>
        <dbReference type="Proteomes" id="UP001055247"/>
    </source>
</evidence>
<name>A0AAV4ZS40_9HYPH</name>
<sequence length="224" mass="24063">MTRHVVDPDVPAQTIEVMGRSVALRAVHDVGPDGAGGDLALSRIVPRLDPVVATAASGRTVSLEVIMADDGSGLHGTVYLRTGFFAAESTPEGLDRSGCPAWNIGGRQVAFQIAFALPGSAFDRIAPFSFDLSLDDPWHFRRHGHLRLADGDVAPLLEEVYGVFDAFLQTTPSLQRDAVEASWQLRIGMLRRRADLVAALADGIRREADELEASLCVRPAGPRA</sequence>
<comment type="caution">
    <text evidence="1">The sequence shown here is derived from an EMBL/GenBank/DDBJ whole genome shotgun (WGS) entry which is preliminary data.</text>
</comment>
<protein>
    <submittedName>
        <fullName evidence="1">Uncharacterized protein</fullName>
    </submittedName>
</protein>
<reference evidence="1" key="2">
    <citation type="submission" date="2021-08" db="EMBL/GenBank/DDBJ databases">
        <authorList>
            <person name="Tani A."/>
            <person name="Ola A."/>
            <person name="Ogura Y."/>
            <person name="Katsura K."/>
            <person name="Hayashi T."/>
        </authorList>
    </citation>
    <scope>NUCLEOTIDE SEQUENCE</scope>
    <source>
        <strain evidence="1">DSM 16372</strain>
    </source>
</reference>
<dbReference type="AlphaFoldDB" id="A0AAV4ZS40"/>
<dbReference type="EMBL" id="BPQO01000022">
    <property type="protein sequence ID" value="GJD90969.1"/>
    <property type="molecule type" value="Genomic_DNA"/>
</dbReference>
<accession>A0AAV4ZS40</accession>
<dbReference type="Proteomes" id="UP001055247">
    <property type="component" value="Unassembled WGS sequence"/>
</dbReference>
<gene>
    <name evidence="1" type="ORF">BHAOGJBA_4513</name>
</gene>
<organism evidence="1 2">
    <name type="scientific">Methylobacterium hispanicum</name>
    <dbReference type="NCBI Taxonomy" id="270350"/>
    <lineage>
        <taxon>Bacteria</taxon>
        <taxon>Pseudomonadati</taxon>
        <taxon>Pseudomonadota</taxon>
        <taxon>Alphaproteobacteria</taxon>
        <taxon>Hyphomicrobiales</taxon>
        <taxon>Methylobacteriaceae</taxon>
        <taxon>Methylobacterium</taxon>
    </lineage>
</organism>
<proteinExistence type="predicted"/>
<evidence type="ECO:0000313" key="1">
    <source>
        <dbReference type="EMBL" id="GJD90969.1"/>
    </source>
</evidence>
<keyword evidence="2" id="KW-1185">Reference proteome</keyword>